<protein>
    <submittedName>
        <fullName evidence="2">Uncharacterized protein</fullName>
    </submittedName>
</protein>
<feature type="signal peptide" evidence="1">
    <location>
        <begin position="1"/>
        <end position="20"/>
    </location>
</feature>
<dbReference type="AlphaFoldDB" id="A0AAW0W4M7"/>
<keyword evidence="3" id="KW-1185">Reference proteome</keyword>
<name>A0AAW0W4M7_CHEQU</name>
<feature type="chain" id="PRO_5043586989" evidence="1">
    <location>
        <begin position="21"/>
        <end position="165"/>
    </location>
</feature>
<accession>A0AAW0W4M7</accession>
<keyword evidence="1" id="KW-0732">Signal</keyword>
<gene>
    <name evidence="2" type="ORF">OTU49_011241</name>
</gene>
<evidence type="ECO:0000256" key="1">
    <source>
        <dbReference type="SAM" id="SignalP"/>
    </source>
</evidence>
<organism evidence="2 3">
    <name type="scientific">Cherax quadricarinatus</name>
    <name type="common">Australian red claw crayfish</name>
    <dbReference type="NCBI Taxonomy" id="27406"/>
    <lineage>
        <taxon>Eukaryota</taxon>
        <taxon>Metazoa</taxon>
        <taxon>Ecdysozoa</taxon>
        <taxon>Arthropoda</taxon>
        <taxon>Crustacea</taxon>
        <taxon>Multicrustacea</taxon>
        <taxon>Malacostraca</taxon>
        <taxon>Eumalacostraca</taxon>
        <taxon>Eucarida</taxon>
        <taxon>Decapoda</taxon>
        <taxon>Pleocyemata</taxon>
        <taxon>Astacidea</taxon>
        <taxon>Parastacoidea</taxon>
        <taxon>Parastacidae</taxon>
        <taxon>Cherax</taxon>
    </lineage>
</organism>
<evidence type="ECO:0000313" key="3">
    <source>
        <dbReference type="Proteomes" id="UP001445076"/>
    </source>
</evidence>
<evidence type="ECO:0000313" key="2">
    <source>
        <dbReference type="EMBL" id="KAK8724156.1"/>
    </source>
</evidence>
<reference evidence="2 3" key="1">
    <citation type="journal article" date="2024" name="BMC Genomics">
        <title>Genome assembly of redclaw crayfish (Cherax quadricarinatus) provides insights into its immune adaptation and hypoxia tolerance.</title>
        <authorList>
            <person name="Liu Z."/>
            <person name="Zheng J."/>
            <person name="Li H."/>
            <person name="Fang K."/>
            <person name="Wang S."/>
            <person name="He J."/>
            <person name="Zhou D."/>
            <person name="Weng S."/>
            <person name="Chi M."/>
            <person name="Gu Z."/>
            <person name="He J."/>
            <person name="Li F."/>
            <person name="Wang M."/>
        </authorList>
    </citation>
    <scope>NUCLEOTIDE SEQUENCE [LARGE SCALE GENOMIC DNA]</scope>
    <source>
        <strain evidence="2">ZL_2023a</strain>
    </source>
</reference>
<proteinExistence type="predicted"/>
<dbReference type="Proteomes" id="UP001445076">
    <property type="component" value="Unassembled WGS sequence"/>
</dbReference>
<sequence>MRVVVVIGVVVLATLPLCKAVKNDEAETLSEDKERDNRCLFGLPPAYGIRIFCYRIKNWIDTTGAAILVGSNSSNVTALTSSQVIVLFFKSLCSSTRIQDVQRRNWNFFGLTFNPINDVCNRVYSFLTTTGSAIMQGASTNATLLTPGQVLVSAFRAVCNTSRNQ</sequence>
<comment type="caution">
    <text evidence="2">The sequence shown here is derived from an EMBL/GenBank/DDBJ whole genome shotgun (WGS) entry which is preliminary data.</text>
</comment>
<dbReference type="EMBL" id="JARKIK010000086">
    <property type="protein sequence ID" value="KAK8724156.1"/>
    <property type="molecule type" value="Genomic_DNA"/>
</dbReference>